<name>C4IZR3_MAIZE</name>
<sequence>MTLRAIQLPMKHTPSLFTELQEGNKYAKCSADQPWTGTSFEATNCAVRSGPVASPTPCSTVKSSGAAGSEGGASAGVSCARATFALEALGFEFEIFGLVTTGLASAFVVADACDGAFTTGL</sequence>
<proteinExistence type="evidence at transcript level"/>
<dbReference type="EMBL" id="BT084060">
    <property type="protein sequence ID" value="ACR34413.1"/>
    <property type="molecule type" value="mRNA"/>
</dbReference>
<organism evidence="1">
    <name type="scientific">Zea mays</name>
    <name type="common">Maize</name>
    <dbReference type="NCBI Taxonomy" id="4577"/>
    <lineage>
        <taxon>Eukaryota</taxon>
        <taxon>Viridiplantae</taxon>
        <taxon>Streptophyta</taxon>
        <taxon>Embryophyta</taxon>
        <taxon>Tracheophyta</taxon>
        <taxon>Spermatophyta</taxon>
        <taxon>Magnoliopsida</taxon>
        <taxon>Liliopsida</taxon>
        <taxon>Poales</taxon>
        <taxon>Poaceae</taxon>
        <taxon>PACMAD clade</taxon>
        <taxon>Panicoideae</taxon>
        <taxon>Andropogonodae</taxon>
        <taxon>Andropogoneae</taxon>
        <taxon>Tripsacinae</taxon>
        <taxon>Zea</taxon>
    </lineage>
</organism>
<evidence type="ECO:0000313" key="1">
    <source>
        <dbReference type="EMBL" id="ACR34413.1"/>
    </source>
</evidence>
<reference evidence="1" key="2">
    <citation type="submission" date="2012-06" db="EMBL/GenBank/DDBJ databases">
        <authorList>
            <person name="Yu Y."/>
            <person name="Currie J."/>
            <person name="Lomeli R."/>
            <person name="Angelova A."/>
            <person name="Collura K."/>
            <person name="Wissotski M."/>
            <person name="Campos D."/>
            <person name="Kudrna D."/>
            <person name="Golser W."/>
            <person name="Ashely E."/>
            <person name="Descour A."/>
            <person name="Fernandes J."/>
            <person name="Soderlund C."/>
            <person name="Walbot V."/>
        </authorList>
    </citation>
    <scope>NUCLEOTIDE SEQUENCE</scope>
    <source>
        <strain evidence="1">B73</strain>
    </source>
</reference>
<accession>C4IZR3</accession>
<dbReference type="AlphaFoldDB" id="C4IZR3"/>
<reference evidence="1" key="1">
    <citation type="journal article" date="2009" name="PLoS Genet.">
        <title>Sequencing, mapping, and analysis of 27,455 maize full-length cDNAs.</title>
        <authorList>
            <person name="Soderlund C."/>
            <person name="Descour A."/>
            <person name="Kudrna D."/>
            <person name="Bomhoff M."/>
            <person name="Boyd L."/>
            <person name="Currie J."/>
            <person name="Angelova A."/>
            <person name="Collura K."/>
            <person name="Wissotski M."/>
            <person name="Ashley E."/>
            <person name="Morrow D."/>
            <person name="Fernandes J."/>
            <person name="Walbot V."/>
            <person name="Yu Y."/>
        </authorList>
    </citation>
    <scope>NUCLEOTIDE SEQUENCE</scope>
    <source>
        <strain evidence="1">B73</strain>
    </source>
</reference>
<protein>
    <submittedName>
        <fullName evidence="1">Uncharacterized protein</fullName>
    </submittedName>
</protein>